<dbReference type="GO" id="GO:0004721">
    <property type="term" value="F:phosphoprotein phosphatase activity"/>
    <property type="evidence" value="ECO:0007669"/>
    <property type="project" value="UniProtKB-KW"/>
</dbReference>
<keyword evidence="2" id="KW-0904">Protein phosphatase</keyword>
<dbReference type="PROSITE" id="PS00383">
    <property type="entry name" value="TYR_PHOSPHATASE_1"/>
    <property type="match status" value="1"/>
</dbReference>
<feature type="domain" description="Tyrosine specific protein phosphatases" evidence="5">
    <location>
        <begin position="100"/>
        <end position="157"/>
    </location>
</feature>
<accession>A0A0D3JV11</accession>
<dbReference type="CDD" id="cd14498">
    <property type="entry name" value="DSP"/>
    <property type="match status" value="1"/>
</dbReference>
<dbReference type="PROSITE" id="PS50056">
    <property type="entry name" value="TYR_PHOSPHATASE_2"/>
    <property type="match status" value="1"/>
</dbReference>
<dbReference type="InterPro" id="IPR016130">
    <property type="entry name" value="Tyr_Pase_AS"/>
</dbReference>
<keyword evidence="7" id="KW-1185">Reference proteome</keyword>
<dbReference type="EnsemblProtists" id="EOD27346">
    <property type="protein sequence ID" value="EOD27346"/>
    <property type="gene ID" value="EMIHUDRAFT_73385"/>
</dbReference>
<sequence length="231" mass="25626">MLPRVEVGRAEQKRAEGEIEEDEHEHRVAKLRRFDVVCSQIEERLFLGSNTVASDLRLLLSNGVTHVLNTAGVACPDYHPGALTYKTLHLYDSPREDISTLLYEAIEYIDASIEAGGRVFVHCHQGVSRSSSMVIAYLMWRHRLPFNDAFARCKAGRGVTSPNSGFIAALLGLQEKLTDGAPPAAGRLYRTAPLEAEYTWSWTPASAREGTYPAVFRGTRCIRSPCIHAVL</sequence>
<dbReference type="PaxDb" id="2903-EOD27346"/>
<reference evidence="7" key="1">
    <citation type="journal article" date="2013" name="Nature">
        <title>Pan genome of the phytoplankton Emiliania underpins its global distribution.</title>
        <authorList>
            <person name="Read B.A."/>
            <person name="Kegel J."/>
            <person name="Klute M.J."/>
            <person name="Kuo A."/>
            <person name="Lefebvre S.C."/>
            <person name="Maumus F."/>
            <person name="Mayer C."/>
            <person name="Miller J."/>
            <person name="Monier A."/>
            <person name="Salamov A."/>
            <person name="Young J."/>
            <person name="Aguilar M."/>
            <person name="Claverie J.M."/>
            <person name="Frickenhaus S."/>
            <person name="Gonzalez K."/>
            <person name="Herman E.K."/>
            <person name="Lin Y.C."/>
            <person name="Napier J."/>
            <person name="Ogata H."/>
            <person name="Sarno A.F."/>
            <person name="Shmutz J."/>
            <person name="Schroeder D."/>
            <person name="de Vargas C."/>
            <person name="Verret F."/>
            <person name="von Dassow P."/>
            <person name="Valentin K."/>
            <person name="Van de Peer Y."/>
            <person name="Wheeler G."/>
            <person name="Dacks J.B."/>
            <person name="Delwiche C.F."/>
            <person name="Dyhrman S.T."/>
            <person name="Glockner G."/>
            <person name="John U."/>
            <person name="Richards T."/>
            <person name="Worden A.Z."/>
            <person name="Zhang X."/>
            <person name="Grigoriev I.V."/>
            <person name="Allen A.E."/>
            <person name="Bidle K."/>
            <person name="Borodovsky M."/>
            <person name="Bowler C."/>
            <person name="Brownlee C."/>
            <person name="Cock J.M."/>
            <person name="Elias M."/>
            <person name="Gladyshev V.N."/>
            <person name="Groth M."/>
            <person name="Guda C."/>
            <person name="Hadaegh A."/>
            <person name="Iglesias-Rodriguez M.D."/>
            <person name="Jenkins J."/>
            <person name="Jones B.M."/>
            <person name="Lawson T."/>
            <person name="Leese F."/>
            <person name="Lindquist E."/>
            <person name="Lobanov A."/>
            <person name="Lomsadze A."/>
            <person name="Malik S.B."/>
            <person name="Marsh M.E."/>
            <person name="Mackinder L."/>
            <person name="Mock T."/>
            <person name="Mueller-Roeber B."/>
            <person name="Pagarete A."/>
            <person name="Parker M."/>
            <person name="Probert I."/>
            <person name="Quesneville H."/>
            <person name="Raines C."/>
            <person name="Rensing S.A."/>
            <person name="Riano-Pachon D.M."/>
            <person name="Richier S."/>
            <person name="Rokitta S."/>
            <person name="Shiraiwa Y."/>
            <person name="Soanes D.M."/>
            <person name="van der Giezen M."/>
            <person name="Wahlund T.M."/>
            <person name="Williams B."/>
            <person name="Wilson W."/>
            <person name="Wolfe G."/>
            <person name="Wurch L.L."/>
        </authorList>
    </citation>
    <scope>NUCLEOTIDE SEQUENCE</scope>
</reference>
<feature type="region of interest" description="Disordered" evidence="3">
    <location>
        <begin position="1"/>
        <end position="21"/>
    </location>
</feature>
<dbReference type="InterPro" id="IPR000340">
    <property type="entry name" value="Dual-sp_phosphatase_cat-dom"/>
</dbReference>
<evidence type="ECO:0000256" key="1">
    <source>
        <dbReference type="ARBA" id="ARBA00022801"/>
    </source>
</evidence>
<dbReference type="InterPro" id="IPR000387">
    <property type="entry name" value="Tyr_Pase_dom"/>
</dbReference>
<feature type="domain" description="Tyrosine-protein phosphatase" evidence="4">
    <location>
        <begin position="37"/>
        <end position="179"/>
    </location>
</feature>
<evidence type="ECO:0000259" key="4">
    <source>
        <dbReference type="PROSITE" id="PS50054"/>
    </source>
</evidence>
<dbReference type="eggNOG" id="KOG1716">
    <property type="taxonomic scope" value="Eukaryota"/>
</dbReference>
<dbReference type="Pfam" id="PF00782">
    <property type="entry name" value="DSPc"/>
    <property type="match status" value="1"/>
</dbReference>
<dbReference type="SUPFAM" id="SSF52799">
    <property type="entry name" value="(Phosphotyrosine protein) phosphatases II"/>
    <property type="match status" value="1"/>
</dbReference>
<proteinExistence type="predicted"/>
<evidence type="ECO:0008006" key="8">
    <source>
        <dbReference type="Google" id="ProtNLM"/>
    </source>
</evidence>
<evidence type="ECO:0000256" key="3">
    <source>
        <dbReference type="SAM" id="MobiDB-lite"/>
    </source>
</evidence>
<evidence type="ECO:0000313" key="6">
    <source>
        <dbReference type="EnsemblProtists" id="EOD27346"/>
    </source>
</evidence>
<dbReference type="KEGG" id="ehx:EMIHUDRAFT_73385"/>
<dbReference type="PANTHER" id="PTHR46381">
    <property type="entry name" value="MKPA PROTEIN"/>
    <property type="match status" value="1"/>
</dbReference>
<reference evidence="6" key="2">
    <citation type="submission" date="2024-10" db="UniProtKB">
        <authorList>
            <consortium name="EnsemblProtists"/>
        </authorList>
    </citation>
    <scope>IDENTIFICATION</scope>
</reference>
<protein>
    <recommendedName>
        <fullName evidence="8">Protein-serine/threonine phosphatase</fullName>
    </recommendedName>
</protein>
<dbReference type="PANTHER" id="PTHR46381:SF2">
    <property type="entry name" value="MAP KINASE PHOSPHATASE"/>
    <property type="match status" value="1"/>
</dbReference>
<dbReference type="HOGENOM" id="CLU_1201733_0_0_1"/>
<dbReference type="InterPro" id="IPR029021">
    <property type="entry name" value="Prot-tyrosine_phosphatase-like"/>
</dbReference>
<dbReference type="PROSITE" id="PS50054">
    <property type="entry name" value="TYR_PHOSPHATASE_DUAL"/>
    <property type="match status" value="1"/>
</dbReference>
<evidence type="ECO:0000256" key="2">
    <source>
        <dbReference type="ARBA" id="ARBA00022912"/>
    </source>
</evidence>
<evidence type="ECO:0000313" key="7">
    <source>
        <dbReference type="Proteomes" id="UP000013827"/>
    </source>
</evidence>
<dbReference type="InterPro" id="IPR020422">
    <property type="entry name" value="TYR_PHOSPHATASE_DUAL_dom"/>
</dbReference>
<dbReference type="SMART" id="SM00195">
    <property type="entry name" value="DSPc"/>
    <property type="match status" value="1"/>
</dbReference>
<evidence type="ECO:0000259" key="5">
    <source>
        <dbReference type="PROSITE" id="PS50056"/>
    </source>
</evidence>
<dbReference type="Gene3D" id="3.90.190.10">
    <property type="entry name" value="Protein tyrosine phosphatase superfamily"/>
    <property type="match status" value="1"/>
</dbReference>
<dbReference type="GeneID" id="17272889"/>
<keyword evidence="1" id="KW-0378">Hydrolase</keyword>
<dbReference type="Proteomes" id="UP000013827">
    <property type="component" value="Unassembled WGS sequence"/>
</dbReference>
<dbReference type="AlphaFoldDB" id="A0A0D3JV11"/>
<name>A0A0D3JV11_EMIH1</name>
<feature type="compositionally biased region" description="Basic and acidic residues" evidence="3">
    <location>
        <begin position="1"/>
        <end position="17"/>
    </location>
</feature>
<dbReference type="RefSeq" id="XP_005779775.1">
    <property type="nucleotide sequence ID" value="XM_005779718.1"/>
</dbReference>
<organism evidence="6 7">
    <name type="scientific">Emiliania huxleyi (strain CCMP1516)</name>
    <dbReference type="NCBI Taxonomy" id="280463"/>
    <lineage>
        <taxon>Eukaryota</taxon>
        <taxon>Haptista</taxon>
        <taxon>Haptophyta</taxon>
        <taxon>Prymnesiophyceae</taxon>
        <taxon>Isochrysidales</taxon>
        <taxon>Noelaerhabdaceae</taxon>
        <taxon>Emiliania</taxon>
    </lineage>
</organism>
<dbReference type="STRING" id="2903.R1EWH7"/>